<dbReference type="EMBL" id="BAAAMK010000004">
    <property type="protein sequence ID" value="GAA1955325.1"/>
    <property type="molecule type" value="Genomic_DNA"/>
</dbReference>
<name>A0ABN2QMV7_9MICO</name>
<evidence type="ECO:0000256" key="1">
    <source>
        <dbReference type="SAM" id="MobiDB-lite"/>
    </source>
</evidence>
<reference evidence="2 3" key="1">
    <citation type="journal article" date="2019" name="Int. J. Syst. Evol. Microbiol.">
        <title>The Global Catalogue of Microorganisms (GCM) 10K type strain sequencing project: providing services to taxonomists for standard genome sequencing and annotation.</title>
        <authorList>
            <consortium name="The Broad Institute Genomics Platform"/>
            <consortium name="The Broad Institute Genome Sequencing Center for Infectious Disease"/>
            <person name="Wu L."/>
            <person name="Ma J."/>
        </authorList>
    </citation>
    <scope>NUCLEOTIDE SEQUENCE [LARGE SCALE GENOMIC DNA]</scope>
    <source>
        <strain evidence="2 3">JCM 13584</strain>
    </source>
</reference>
<keyword evidence="3" id="KW-1185">Reference proteome</keyword>
<feature type="compositionally biased region" description="Basic and acidic residues" evidence="1">
    <location>
        <begin position="1"/>
        <end position="11"/>
    </location>
</feature>
<evidence type="ECO:0000313" key="2">
    <source>
        <dbReference type="EMBL" id="GAA1955325.1"/>
    </source>
</evidence>
<evidence type="ECO:0000313" key="3">
    <source>
        <dbReference type="Proteomes" id="UP001499954"/>
    </source>
</evidence>
<sequence>MTSKSEPEHGSYRPRLAKRTPAIRQSSDRFARDAMRPGLGHDFLVARRRVSPVTAETIREPLELLEAAGVIPFIEEWRAEDRSTHPGGRPAAILDTHLLVALLVLVLENAPPHLTLVRDLLAYRLDDDARGMLGVPAAPRDHEDPVAAKNWYNNVCAAYHRLVNVMDPFPQFNRREGTNLQGRIEFRLYRDHEFEATMKSRLDFFSNRLLEASLSAMPREMRRGLKKISITHDQSFIPTGTKRGWRGKVTDRRTRTDKWNGAVVEPELYHFVHSAGARLDEDGKLRTPMSWGAAGNFAVLVPEVDGDPVPHVVMAFSLSEPLKDSDLELVGLLQGLITDRGYSPGHVTGDREFFAGSTIDRLHRAVRQMRWGVVTDLKDDQLGVRGSVKGAILLEGAPYSPGIPAHLRNATIDFRAGRIDEETYFRLIDARSFYRARAKESPNADGAQVHMCPAYGQNAILLCEIRAIHPQSSKKAKRAVHETDLPPAEPILPAICRQTSVTIPADADLKRAQLLQFGSRQWLRTYRNDRNASERFHSIIKDPAHEGVGTRGIRRVRGLAANQVLLAIQLLAANIRIITRFVRKMHLKLVYSVDPIRPKHYSSYGRPYMKPRQAPDDDPEQKRLDRPPPPPPEAE</sequence>
<organism evidence="2 3">
    <name type="scientific">Agromyces allii</name>
    <dbReference type="NCBI Taxonomy" id="393607"/>
    <lineage>
        <taxon>Bacteria</taxon>
        <taxon>Bacillati</taxon>
        <taxon>Actinomycetota</taxon>
        <taxon>Actinomycetes</taxon>
        <taxon>Micrococcales</taxon>
        <taxon>Microbacteriaceae</taxon>
        <taxon>Agromyces</taxon>
    </lineage>
</organism>
<accession>A0ABN2QMV7</accession>
<comment type="caution">
    <text evidence="2">The sequence shown here is derived from an EMBL/GenBank/DDBJ whole genome shotgun (WGS) entry which is preliminary data.</text>
</comment>
<dbReference type="Proteomes" id="UP001499954">
    <property type="component" value="Unassembled WGS sequence"/>
</dbReference>
<feature type="region of interest" description="Disordered" evidence="1">
    <location>
        <begin position="1"/>
        <end position="28"/>
    </location>
</feature>
<feature type="region of interest" description="Disordered" evidence="1">
    <location>
        <begin position="601"/>
        <end position="635"/>
    </location>
</feature>
<protein>
    <submittedName>
        <fullName evidence="2">Uncharacterized protein</fullName>
    </submittedName>
</protein>
<gene>
    <name evidence="2" type="ORF">GCM10009717_21630</name>
</gene>
<proteinExistence type="predicted"/>